<dbReference type="AlphaFoldDB" id="A0A183MWM6"/>
<dbReference type="STRING" id="48269.A0A183MWM6"/>
<organism evidence="1 2">
    <name type="scientific">Schistosoma margrebowiei</name>
    <dbReference type="NCBI Taxonomy" id="48269"/>
    <lineage>
        <taxon>Eukaryota</taxon>
        <taxon>Metazoa</taxon>
        <taxon>Spiralia</taxon>
        <taxon>Lophotrochozoa</taxon>
        <taxon>Platyhelminthes</taxon>
        <taxon>Trematoda</taxon>
        <taxon>Digenea</taxon>
        <taxon>Strigeidida</taxon>
        <taxon>Schistosomatoidea</taxon>
        <taxon>Schistosomatidae</taxon>
        <taxon>Schistosoma</taxon>
    </lineage>
</organism>
<name>A0A183MWM6_9TREM</name>
<protein>
    <submittedName>
        <fullName evidence="1">Uncharacterized protein</fullName>
    </submittedName>
</protein>
<dbReference type="EMBL" id="UZAI01018314">
    <property type="protein sequence ID" value="VDP35723.1"/>
    <property type="molecule type" value="Genomic_DNA"/>
</dbReference>
<reference evidence="1 2" key="1">
    <citation type="submission" date="2018-11" db="EMBL/GenBank/DDBJ databases">
        <authorList>
            <consortium name="Pathogen Informatics"/>
        </authorList>
    </citation>
    <scope>NUCLEOTIDE SEQUENCE [LARGE SCALE GENOMIC DNA]</scope>
    <source>
        <strain evidence="1 2">Zambia</strain>
    </source>
</reference>
<dbReference type="PANTHER" id="PTHR34284">
    <property type="entry name" value="FG-GAP REPEAT-CONTAINING PROTEIN"/>
    <property type="match status" value="1"/>
</dbReference>
<proteinExistence type="predicted"/>
<evidence type="ECO:0000313" key="2">
    <source>
        <dbReference type="Proteomes" id="UP000277204"/>
    </source>
</evidence>
<dbReference type="PANTHER" id="PTHR34284:SF1">
    <property type="entry name" value="FG-GAP REPEAT-CONTAINING PROTEIN"/>
    <property type="match status" value="1"/>
</dbReference>
<accession>A0A183MWM6</accession>
<evidence type="ECO:0000313" key="1">
    <source>
        <dbReference type="EMBL" id="VDP35723.1"/>
    </source>
</evidence>
<dbReference type="Proteomes" id="UP000277204">
    <property type="component" value="Unassembled WGS sequence"/>
</dbReference>
<gene>
    <name evidence="1" type="ORF">SMRZ_LOCUS20451</name>
</gene>
<keyword evidence="2" id="KW-1185">Reference proteome</keyword>
<sequence>MLILAYVISFVVVDHHSFSLIPVWALHLKTNKHVPVESDGNSSNLFSTVAEYSAHNWSIYLSVTVPQSNSSSSYDLVVFQLPMSKSLEFSVMDPDRKIANFLNFRKIQSNSFNRKPIRLKSLFYKGSLAYESDLVLKNWKIRISKQYLFSTHIDESPWTEFTESLSHIFPVRWYGVGSCEIRLVYAKKHSEYPVEKSLRTPNAIAVIHPSGLDILDLKSGHPLMTITLRWKIGSTYTILSTPVSDGLISRQLGSPTIYELRIASEITDSPSNGLKIKVHSISDHVNSSLESDFSHTVDCQGIFIRHESAPNNWQAVKSFYSNEMIAIHSSTYHGLCRPFRMWEYSRLGRFNWQEDSRKSTPPVVVKRHIPLSGLARLWYSLMRDKSDEFNHYGMNQDLSHTNDHEHHDIYFLTSDGIITSVSNYGYENWRVNSEVSWLQVSRTLGTLASHGEERSVDKHLNDLYIEHFHPSLTTVNLASLGQGFVRDLSVFSKIKPTIPTMPLLVSTGWDSVGVVDRTNGKLLAAHRLPTQPTGQPIVISLALSNATKFSEVVNVPTILLVPCNDIRIITPYGKSRDPSKVTRQNPFLTTTATINIGTWNVWTMWETGWTNEIAAEMRRYDLTVLGISETYWTQCEQGRIDSVGML</sequence>